<dbReference type="SMART" id="SM00271">
    <property type="entry name" value="DnaJ"/>
    <property type="match status" value="1"/>
</dbReference>
<dbReference type="InterPro" id="IPR053232">
    <property type="entry name" value="DnaJ_C/III_chloroplastic"/>
</dbReference>
<dbReference type="Proteomes" id="UP000655225">
    <property type="component" value="Unassembled WGS sequence"/>
</dbReference>
<dbReference type="AlphaFoldDB" id="A0A834ZU46"/>
<dbReference type="PROSITE" id="PS00636">
    <property type="entry name" value="DNAJ_1"/>
    <property type="match status" value="1"/>
</dbReference>
<dbReference type="SUPFAM" id="SSF46565">
    <property type="entry name" value="Chaperone J-domain"/>
    <property type="match status" value="1"/>
</dbReference>
<dbReference type="OMA" id="REMYDYQ"/>
<sequence length="167" mass="19901">MEISLYLNPKIEIRMVPDLYRTRSLQKHCRLNTISCRASNVSMKKGRNTFYEVLSLDSEYVGFDEIKKAYRRMALQYHPDVCPPSTKEESTRRFVELQKAYETLSDPISREKYDYELGLVDFIEFGIGGLQREESRSRFPKEVWENQLRGLQRRCRDRMERKKNGCI</sequence>
<gene>
    <name evidence="2" type="ORF">HHK36_004057</name>
</gene>
<feature type="domain" description="J" evidence="1">
    <location>
        <begin position="49"/>
        <end position="117"/>
    </location>
</feature>
<dbReference type="Pfam" id="PF00226">
    <property type="entry name" value="DnaJ"/>
    <property type="match status" value="1"/>
</dbReference>
<organism evidence="2 3">
    <name type="scientific">Tetracentron sinense</name>
    <name type="common">Spur-leaf</name>
    <dbReference type="NCBI Taxonomy" id="13715"/>
    <lineage>
        <taxon>Eukaryota</taxon>
        <taxon>Viridiplantae</taxon>
        <taxon>Streptophyta</taxon>
        <taxon>Embryophyta</taxon>
        <taxon>Tracheophyta</taxon>
        <taxon>Spermatophyta</taxon>
        <taxon>Magnoliopsida</taxon>
        <taxon>Trochodendrales</taxon>
        <taxon>Trochodendraceae</taxon>
        <taxon>Tetracentron</taxon>
    </lineage>
</organism>
<dbReference type="InterPro" id="IPR036869">
    <property type="entry name" value="J_dom_sf"/>
</dbReference>
<protein>
    <recommendedName>
        <fullName evidence="1">J domain-containing protein</fullName>
    </recommendedName>
</protein>
<dbReference type="PANTHER" id="PTHR45090:SF3">
    <property type="entry name" value="OS09G0368800 PROTEIN"/>
    <property type="match status" value="1"/>
</dbReference>
<accession>A0A834ZU46</accession>
<evidence type="ECO:0000313" key="3">
    <source>
        <dbReference type="Proteomes" id="UP000655225"/>
    </source>
</evidence>
<dbReference type="PANTHER" id="PTHR45090">
    <property type="entry name" value="CHAPERONE PROTEIN DNAJ 20 CHLOROPLASTIC"/>
    <property type="match status" value="1"/>
</dbReference>
<dbReference type="InterPro" id="IPR018253">
    <property type="entry name" value="DnaJ_domain_CS"/>
</dbReference>
<dbReference type="PRINTS" id="PR00625">
    <property type="entry name" value="JDOMAIN"/>
</dbReference>
<evidence type="ECO:0000313" key="2">
    <source>
        <dbReference type="EMBL" id="KAF8411505.1"/>
    </source>
</evidence>
<dbReference type="InterPro" id="IPR001623">
    <property type="entry name" value="DnaJ_domain"/>
</dbReference>
<dbReference type="GO" id="GO:0009507">
    <property type="term" value="C:chloroplast"/>
    <property type="evidence" value="ECO:0007669"/>
    <property type="project" value="TreeGrafter"/>
</dbReference>
<reference evidence="2 3" key="1">
    <citation type="submission" date="2020-04" db="EMBL/GenBank/DDBJ databases">
        <title>Plant Genome Project.</title>
        <authorList>
            <person name="Zhang R.-G."/>
        </authorList>
    </citation>
    <scope>NUCLEOTIDE SEQUENCE [LARGE SCALE GENOMIC DNA]</scope>
    <source>
        <strain evidence="2">YNK0</strain>
        <tissue evidence="2">Leaf</tissue>
    </source>
</reference>
<proteinExistence type="predicted"/>
<name>A0A834ZU46_TETSI</name>
<dbReference type="PROSITE" id="PS50076">
    <property type="entry name" value="DNAJ_2"/>
    <property type="match status" value="1"/>
</dbReference>
<dbReference type="CDD" id="cd06257">
    <property type="entry name" value="DnaJ"/>
    <property type="match status" value="1"/>
</dbReference>
<dbReference type="EMBL" id="JABCRI010000002">
    <property type="protein sequence ID" value="KAF8411505.1"/>
    <property type="molecule type" value="Genomic_DNA"/>
</dbReference>
<dbReference type="OrthoDB" id="10250354at2759"/>
<dbReference type="Gene3D" id="1.10.287.110">
    <property type="entry name" value="DnaJ domain"/>
    <property type="match status" value="1"/>
</dbReference>
<comment type="caution">
    <text evidence="2">The sequence shown here is derived from an EMBL/GenBank/DDBJ whole genome shotgun (WGS) entry which is preliminary data.</text>
</comment>
<evidence type="ECO:0000259" key="1">
    <source>
        <dbReference type="PROSITE" id="PS50076"/>
    </source>
</evidence>
<keyword evidence="3" id="KW-1185">Reference proteome</keyword>